<dbReference type="Pfam" id="PF00264">
    <property type="entry name" value="Tyrosinase"/>
    <property type="match status" value="1"/>
</dbReference>
<name>A0A139I098_9PEZI</name>
<dbReference type="InterPro" id="IPR002227">
    <property type="entry name" value="Tyrosinase_Cu-bd"/>
</dbReference>
<organism evidence="3 4">
    <name type="scientific">Pseudocercospora musae</name>
    <dbReference type="NCBI Taxonomy" id="113226"/>
    <lineage>
        <taxon>Eukaryota</taxon>
        <taxon>Fungi</taxon>
        <taxon>Dikarya</taxon>
        <taxon>Ascomycota</taxon>
        <taxon>Pezizomycotina</taxon>
        <taxon>Dothideomycetes</taxon>
        <taxon>Dothideomycetidae</taxon>
        <taxon>Mycosphaerellales</taxon>
        <taxon>Mycosphaerellaceae</taxon>
        <taxon>Pseudocercospora</taxon>
    </lineage>
</organism>
<dbReference type="GO" id="GO:0016491">
    <property type="term" value="F:oxidoreductase activity"/>
    <property type="evidence" value="ECO:0007669"/>
    <property type="project" value="InterPro"/>
</dbReference>
<dbReference type="OrthoDB" id="6132182at2759"/>
<dbReference type="STRING" id="113226.A0A139I098"/>
<proteinExistence type="predicted"/>
<dbReference type="Gene3D" id="1.10.1280.10">
    <property type="entry name" value="Di-copper center containing domain from catechol oxidase"/>
    <property type="match status" value="1"/>
</dbReference>
<evidence type="ECO:0000256" key="1">
    <source>
        <dbReference type="SAM" id="MobiDB-lite"/>
    </source>
</evidence>
<sequence>MQPTTISPSSQLKHMPGTSMTSMFGSQKDTQEDRVPARLVTSAFVDSGDHVQVDNEGTLSKPSDAFSRTSAGTRSFVGRMWVQRRKVSSGGGCVTAGPFNDMTVNLGHASLDLPGGVIEMASSRNLLDADPRSLNWDSVDAMSRRYANALSVLSQITQSKNVYNFRTQMQGVPGSEDIGTPKPYERQFTVDAIAGTRTLLNTPPSANETLEDLVDFGFAAGPARPIGNLLSRARGPFCNVYL</sequence>
<reference evidence="3 4" key="1">
    <citation type="submission" date="2015-07" db="EMBL/GenBank/DDBJ databases">
        <title>Comparative genomics of the Sigatoka disease complex on banana suggests a link between parallel evolutionary changes in Pseudocercospora fijiensis and Pseudocercospora eumusae and increased virulence on the banana host.</title>
        <authorList>
            <person name="Chang T.-C."/>
            <person name="Salvucci A."/>
            <person name="Crous P.W."/>
            <person name="Stergiopoulos I."/>
        </authorList>
    </citation>
    <scope>NUCLEOTIDE SEQUENCE [LARGE SCALE GENOMIC DNA]</scope>
    <source>
        <strain evidence="3 4">CBS 116634</strain>
    </source>
</reference>
<gene>
    <name evidence="3" type="ORF">AC579_6634</name>
</gene>
<evidence type="ECO:0000313" key="3">
    <source>
        <dbReference type="EMBL" id="KXT08118.1"/>
    </source>
</evidence>
<dbReference type="InterPro" id="IPR008922">
    <property type="entry name" value="Di-copper_centre_dom_sf"/>
</dbReference>
<comment type="caution">
    <text evidence="3">The sequence shown here is derived from an EMBL/GenBank/DDBJ whole genome shotgun (WGS) entry which is preliminary data.</text>
</comment>
<feature type="compositionally biased region" description="Polar residues" evidence="1">
    <location>
        <begin position="1"/>
        <end position="28"/>
    </location>
</feature>
<dbReference type="AlphaFoldDB" id="A0A139I098"/>
<dbReference type="EMBL" id="LFZO01000489">
    <property type="protein sequence ID" value="KXT08118.1"/>
    <property type="molecule type" value="Genomic_DNA"/>
</dbReference>
<evidence type="ECO:0000313" key="4">
    <source>
        <dbReference type="Proteomes" id="UP000073492"/>
    </source>
</evidence>
<accession>A0A139I098</accession>
<keyword evidence="4" id="KW-1185">Reference proteome</keyword>
<feature type="domain" description="Tyrosinase copper-binding" evidence="2">
    <location>
        <begin position="79"/>
        <end position="177"/>
    </location>
</feature>
<evidence type="ECO:0000259" key="2">
    <source>
        <dbReference type="Pfam" id="PF00264"/>
    </source>
</evidence>
<feature type="region of interest" description="Disordered" evidence="1">
    <location>
        <begin position="1"/>
        <end position="34"/>
    </location>
</feature>
<dbReference type="Proteomes" id="UP000073492">
    <property type="component" value="Unassembled WGS sequence"/>
</dbReference>
<protein>
    <recommendedName>
        <fullName evidence="2">Tyrosinase copper-binding domain-containing protein</fullName>
    </recommendedName>
</protein>